<proteinExistence type="predicted"/>
<dbReference type="AlphaFoldDB" id="A0A6A1TNV4"/>
<name>A0A6A1TNV4_NEOGA</name>
<evidence type="ECO:0000313" key="2">
    <source>
        <dbReference type="Proteomes" id="UP000386575"/>
    </source>
</evidence>
<dbReference type="RefSeq" id="WP_151041807.1">
    <property type="nucleotide sequence ID" value="NZ_VZUL01000002.1"/>
</dbReference>
<protein>
    <submittedName>
        <fullName evidence="1">Uncharacterized protein</fullName>
    </submittedName>
</protein>
<dbReference type="Proteomes" id="UP000386575">
    <property type="component" value="Unassembled WGS sequence"/>
</dbReference>
<gene>
    <name evidence="1" type="ORF">F4V91_07975</name>
</gene>
<dbReference type="EMBL" id="VZUL01000002">
    <property type="protein sequence ID" value="KAB1086372.1"/>
    <property type="molecule type" value="Genomic_DNA"/>
</dbReference>
<reference evidence="1 2" key="1">
    <citation type="submission" date="2019-09" db="EMBL/GenBank/DDBJ databases">
        <title>Genome sequencing of Ng87 strain.</title>
        <authorList>
            <person name="Karasev E.S."/>
            <person name="Andronov E."/>
        </authorList>
    </citation>
    <scope>NUCLEOTIDE SEQUENCE [LARGE SCALE GENOMIC DNA]</scope>
    <source>
        <strain evidence="1 2">Ng87</strain>
    </source>
</reference>
<accession>A0A6A1TNV4</accession>
<sequence>MKATKLFNLLTEIDTRLNRLEKSAISYREPLVRTNIKAQPFFALRDEVRRQLPKVDALREADVAGLERLIRGLQDFTIASPPLSKSPQRFDVSGFSNLVNGLRIGLSQLSPVEMLEAVPGQKTASFAFGFRNDMLTVIDQPLLLHPGEEDLARAALENAIEQGVYLNEDVGNSNASPRLKEGFARLQSALESRANIVQIGSRAQICNRLVNAELDELSGGQAGLMLGHIETVFRALAQFPQWRSFCENALSVDLDFPSVVTVAESAKALAIEVAKSGAVDPSVADALETVSEWATDKPNPDKRDVLSLVRTLENVWSAISKPLLSLGKEMVSQARKTVAVAVLGALIYTASQAIPIMGKVPGAEWVQTAYSYFKNMLPPANP</sequence>
<organism evidence="1 2">
    <name type="scientific">Neorhizobium galegae</name>
    <name type="common">Rhizobium galegae</name>
    <dbReference type="NCBI Taxonomy" id="399"/>
    <lineage>
        <taxon>Bacteria</taxon>
        <taxon>Pseudomonadati</taxon>
        <taxon>Pseudomonadota</taxon>
        <taxon>Alphaproteobacteria</taxon>
        <taxon>Hyphomicrobiales</taxon>
        <taxon>Rhizobiaceae</taxon>
        <taxon>Rhizobium/Agrobacterium group</taxon>
        <taxon>Neorhizobium</taxon>
    </lineage>
</organism>
<comment type="caution">
    <text evidence="1">The sequence shown here is derived from an EMBL/GenBank/DDBJ whole genome shotgun (WGS) entry which is preliminary data.</text>
</comment>
<evidence type="ECO:0000313" key="1">
    <source>
        <dbReference type="EMBL" id="KAB1086372.1"/>
    </source>
</evidence>